<evidence type="ECO:0000313" key="2">
    <source>
        <dbReference type="EMBL" id="KAK5052738.1"/>
    </source>
</evidence>
<feature type="region of interest" description="Disordered" evidence="1">
    <location>
        <begin position="329"/>
        <end position="419"/>
    </location>
</feature>
<feature type="compositionally biased region" description="Basic and acidic residues" evidence="1">
    <location>
        <begin position="36"/>
        <end position="55"/>
    </location>
</feature>
<dbReference type="AlphaFoldDB" id="A0AAV9N9Y3"/>
<feature type="compositionally biased region" description="Basic and acidic residues" evidence="1">
    <location>
        <begin position="112"/>
        <end position="123"/>
    </location>
</feature>
<accession>A0AAV9N9Y3</accession>
<feature type="compositionally biased region" description="Basic and acidic residues" evidence="1">
    <location>
        <begin position="380"/>
        <end position="393"/>
    </location>
</feature>
<dbReference type="Proteomes" id="UP001358417">
    <property type="component" value="Unassembled WGS sequence"/>
</dbReference>
<feature type="compositionally biased region" description="Polar residues" evidence="1">
    <location>
        <begin position="397"/>
        <end position="413"/>
    </location>
</feature>
<feature type="compositionally biased region" description="Polar residues" evidence="1">
    <location>
        <begin position="335"/>
        <end position="346"/>
    </location>
</feature>
<sequence>MDPAADDLESIQEAETRLNFEEREIDLDRRSLQLERDREELRKKQERDAMKKDGARATPVSQHPMEATDSNSRENSTVTVIPSSPQATTNPDTNISDPSAGGRVVGNGNPEDEPRPALFESDRPGLVSGSLRIPPSPLVPCTGSRSSYPGIVNRTIRNSENHDTPTDVGTESNSTKEATAREKRRRKLYKPHNYVDNKYEIFTVPIWWEVVAEPFFDNYTSLIDMLVKCKAKGPAADWSPLEFLQRANFISIFRQAGLAGTKSNLNPRITTADVKDAAEHPELYDNKDELCADPEFQRVLREGKLEEVGGLYWPRGEVPLNFAELNKNGGRPGTVNGTPSNIQNAGAPNVHQFPEATRYQVPRVSEERDERSPDFTPGHSRPETTNHLDESRFDYGGSSSRPQRPSWSAVNPSNERKRQRVAYNDRRWGEEEYIIEAYH</sequence>
<feature type="compositionally biased region" description="Polar residues" evidence="1">
    <location>
        <begin position="68"/>
        <end position="97"/>
    </location>
</feature>
<reference evidence="2 3" key="1">
    <citation type="submission" date="2023-08" db="EMBL/GenBank/DDBJ databases">
        <title>Black Yeasts Isolated from many extreme environments.</title>
        <authorList>
            <person name="Coleine C."/>
            <person name="Stajich J.E."/>
            <person name="Selbmann L."/>
        </authorList>
    </citation>
    <scope>NUCLEOTIDE SEQUENCE [LARGE SCALE GENOMIC DNA]</scope>
    <source>
        <strain evidence="2 3">CCFEE 5792</strain>
    </source>
</reference>
<keyword evidence="3" id="KW-1185">Reference proteome</keyword>
<evidence type="ECO:0000256" key="1">
    <source>
        <dbReference type="SAM" id="MobiDB-lite"/>
    </source>
</evidence>
<comment type="caution">
    <text evidence="2">The sequence shown here is derived from an EMBL/GenBank/DDBJ whole genome shotgun (WGS) entry which is preliminary data.</text>
</comment>
<gene>
    <name evidence="2" type="ORF">LTR84_002604</name>
</gene>
<name>A0AAV9N9Y3_9EURO</name>
<evidence type="ECO:0000313" key="3">
    <source>
        <dbReference type="Proteomes" id="UP001358417"/>
    </source>
</evidence>
<dbReference type="EMBL" id="JAVRRD010000013">
    <property type="protein sequence ID" value="KAK5052738.1"/>
    <property type="molecule type" value="Genomic_DNA"/>
</dbReference>
<feature type="compositionally biased region" description="Basic and acidic residues" evidence="1">
    <location>
        <begin position="364"/>
        <end position="373"/>
    </location>
</feature>
<feature type="region of interest" description="Disordered" evidence="1">
    <location>
        <begin position="36"/>
        <end position="184"/>
    </location>
</feature>
<dbReference type="RefSeq" id="XP_064706438.1">
    <property type="nucleotide sequence ID" value="XM_064846213.1"/>
</dbReference>
<proteinExistence type="predicted"/>
<dbReference type="GeneID" id="89970811"/>
<protein>
    <submittedName>
        <fullName evidence="2">Uncharacterized protein</fullName>
    </submittedName>
</protein>
<organism evidence="2 3">
    <name type="scientific">Exophiala bonariae</name>
    <dbReference type="NCBI Taxonomy" id="1690606"/>
    <lineage>
        <taxon>Eukaryota</taxon>
        <taxon>Fungi</taxon>
        <taxon>Dikarya</taxon>
        <taxon>Ascomycota</taxon>
        <taxon>Pezizomycotina</taxon>
        <taxon>Eurotiomycetes</taxon>
        <taxon>Chaetothyriomycetidae</taxon>
        <taxon>Chaetothyriales</taxon>
        <taxon>Herpotrichiellaceae</taxon>
        <taxon>Exophiala</taxon>
    </lineage>
</organism>